<dbReference type="Pfam" id="PF00196">
    <property type="entry name" value="GerE"/>
    <property type="match status" value="1"/>
</dbReference>
<dbReference type="Proteomes" id="UP001500575">
    <property type="component" value="Unassembled WGS sequence"/>
</dbReference>
<feature type="region of interest" description="Disordered" evidence="3">
    <location>
        <begin position="1"/>
        <end position="20"/>
    </location>
</feature>
<accession>A0ABP5KB51</accession>
<evidence type="ECO:0000256" key="2">
    <source>
        <dbReference type="ARBA" id="ARBA00022840"/>
    </source>
</evidence>
<dbReference type="SUPFAM" id="SSF48452">
    <property type="entry name" value="TPR-like"/>
    <property type="match status" value="1"/>
</dbReference>
<evidence type="ECO:0000256" key="1">
    <source>
        <dbReference type="ARBA" id="ARBA00022741"/>
    </source>
</evidence>
<dbReference type="CDD" id="cd06170">
    <property type="entry name" value="LuxR_C_like"/>
    <property type="match status" value="1"/>
</dbReference>
<evidence type="ECO:0000313" key="6">
    <source>
        <dbReference type="Proteomes" id="UP001500575"/>
    </source>
</evidence>
<comment type="caution">
    <text evidence="5">The sequence shown here is derived from an EMBL/GenBank/DDBJ whole genome shotgun (WGS) entry which is preliminary data.</text>
</comment>
<dbReference type="PROSITE" id="PS00622">
    <property type="entry name" value="HTH_LUXR_1"/>
    <property type="match status" value="1"/>
</dbReference>
<sequence length="945" mass="100342">MTDSSAGPVTDPGGSRDVGPVSVSVALGKVRPVLRGREAEQAALRTVTERAATGDGAALVLRGQPGVGKSALLDDAVAAAQDAVEGTTVAVLRTRGVESEAPLPFAALHRLLRPVLDRLDDIPAPQARALRAAFGEEAEGAGDRHLVYLATLNLLSEVGGQQPVLGVIDDAHWLDDASAAALLFVARRLEGEAVALMFAIRDDESGAFDTPDLTTITVTGVAATAAGELIADQAAAPIAAHVLQELVEVTDGNPLGLIELSRALTADQLTGQHRLPDRLPLTERVERAFLDRYRKLDGAAQTVLLVVAADDSGHPATVARAAAALGAHEDAFDAAEESGLLRVSTEGLMLRHPLVRSAIYEAATGSRRRQAHRALADALAGTAHEDRRAWHLAASVDGPDPDVVAALEEAAQRSSRRGGHEAAAAAWGRAAELTLNPHERARRLLAAAGANLAAGRPLETDLLTRAALVDADDPLLRAELLQLQGQVEWNTRSLDDGYRIVCHAATTAAPHDPAHARVLAMLAAALASFGARSADAPDPSTIVEPPAPQAAPEERVAGLLLDGFTAVIRNDWASAATALRRAWDIPLPLTAPPLLHSNLAIATMHLGDDERAIRLHDRQLQHARDASAVNMIEHALTRGVVFRIATGAWSEAASAAHEALLLDRNLGLHELVALPLAELAVISALRGDATAPQHLRELDAELEQRPPHGAVTGIVRGLAHWAAARQPDVTPSTGLHHLQQIDLPVARWLTALDRIETAVRADRANLAEEWLDELRAFAEGTDMAWAWAAVHHAQAVVGDGDAEENFGKALEWHAKSPRLPARARTQLALGEHLRRHRRRTDARVPLRDALDTFESLGAGSWAERARQELRASGETARRGAKLVATGLTPQESQIAGLVREGLSNKDVATRLFISPRTVDFHLRNVYAKLGITSRTELAALAGALA</sequence>
<feature type="domain" description="HTH luxR-type" evidence="4">
    <location>
        <begin position="879"/>
        <end position="945"/>
    </location>
</feature>
<dbReference type="Pfam" id="PF13191">
    <property type="entry name" value="AAA_16"/>
    <property type="match status" value="1"/>
</dbReference>
<keyword evidence="2" id="KW-0067">ATP-binding</keyword>
<dbReference type="PANTHER" id="PTHR16305:SF35">
    <property type="entry name" value="TRANSCRIPTIONAL ACTIVATOR DOMAIN"/>
    <property type="match status" value="1"/>
</dbReference>
<evidence type="ECO:0000259" key="4">
    <source>
        <dbReference type="PROSITE" id="PS50043"/>
    </source>
</evidence>
<dbReference type="InterPro" id="IPR011990">
    <property type="entry name" value="TPR-like_helical_dom_sf"/>
</dbReference>
<dbReference type="InterPro" id="IPR036388">
    <property type="entry name" value="WH-like_DNA-bd_sf"/>
</dbReference>
<dbReference type="InterPro" id="IPR041664">
    <property type="entry name" value="AAA_16"/>
</dbReference>
<evidence type="ECO:0000256" key="3">
    <source>
        <dbReference type="SAM" id="MobiDB-lite"/>
    </source>
</evidence>
<keyword evidence="6" id="KW-1185">Reference proteome</keyword>
<dbReference type="PRINTS" id="PR00038">
    <property type="entry name" value="HTHLUXR"/>
</dbReference>
<dbReference type="Gene3D" id="1.10.10.10">
    <property type="entry name" value="Winged helix-like DNA-binding domain superfamily/Winged helix DNA-binding domain"/>
    <property type="match status" value="1"/>
</dbReference>
<keyword evidence="1" id="KW-0547">Nucleotide-binding</keyword>
<dbReference type="PROSITE" id="PS50043">
    <property type="entry name" value="HTH_LUXR_2"/>
    <property type="match status" value="1"/>
</dbReference>
<dbReference type="SUPFAM" id="SSF46894">
    <property type="entry name" value="C-terminal effector domain of the bipartite response regulators"/>
    <property type="match status" value="1"/>
</dbReference>
<protein>
    <submittedName>
        <fullName evidence="5">LuxR family transcriptional regulator</fullName>
    </submittedName>
</protein>
<name>A0ABP5KB51_9ACTN</name>
<dbReference type="InterPro" id="IPR016032">
    <property type="entry name" value="Sig_transdc_resp-reg_C-effctor"/>
</dbReference>
<organism evidence="5 6">
    <name type="scientific">Nocardioides bigeumensis</name>
    <dbReference type="NCBI Taxonomy" id="433657"/>
    <lineage>
        <taxon>Bacteria</taxon>
        <taxon>Bacillati</taxon>
        <taxon>Actinomycetota</taxon>
        <taxon>Actinomycetes</taxon>
        <taxon>Propionibacteriales</taxon>
        <taxon>Nocardioidaceae</taxon>
        <taxon>Nocardioides</taxon>
    </lineage>
</organism>
<evidence type="ECO:0000313" key="5">
    <source>
        <dbReference type="EMBL" id="GAA2129913.1"/>
    </source>
</evidence>
<dbReference type="PANTHER" id="PTHR16305">
    <property type="entry name" value="TESTICULAR SOLUBLE ADENYLYL CYCLASE"/>
    <property type="match status" value="1"/>
</dbReference>
<dbReference type="SMART" id="SM00421">
    <property type="entry name" value="HTH_LUXR"/>
    <property type="match status" value="1"/>
</dbReference>
<proteinExistence type="predicted"/>
<reference evidence="6" key="1">
    <citation type="journal article" date="2019" name="Int. J. Syst. Evol. Microbiol.">
        <title>The Global Catalogue of Microorganisms (GCM) 10K type strain sequencing project: providing services to taxonomists for standard genome sequencing and annotation.</title>
        <authorList>
            <consortium name="The Broad Institute Genomics Platform"/>
            <consortium name="The Broad Institute Genome Sequencing Center for Infectious Disease"/>
            <person name="Wu L."/>
            <person name="Ma J."/>
        </authorList>
    </citation>
    <scope>NUCLEOTIDE SEQUENCE [LARGE SCALE GENOMIC DNA]</scope>
    <source>
        <strain evidence="6">JCM 16021</strain>
    </source>
</reference>
<dbReference type="InterPro" id="IPR000792">
    <property type="entry name" value="Tscrpt_reg_LuxR_C"/>
</dbReference>
<gene>
    <name evidence="5" type="ORF">GCM10009843_32000</name>
</gene>
<dbReference type="EMBL" id="BAAAQQ010000013">
    <property type="protein sequence ID" value="GAA2129913.1"/>
    <property type="molecule type" value="Genomic_DNA"/>
</dbReference>